<feature type="compositionally biased region" description="Basic and acidic residues" evidence="1">
    <location>
        <begin position="489"/>
        <end position="514"/>
    </location>
</feature>
<feature type="region of interest" description="Disordered" evidence="1">
    <location>
        <begin position="437"/>
        <end position="586"/>
    </location>
</feature>
<dbReference type="EMBL" id="KQ085938">
    <property type="protein sequence ID" value="KLO14797.1"/>
    <property type="molecule type" value="Genomic_DNA"/>
</dbReference>
<feature type="compositionally biased region" description="Polar residues" evidence="1">
    <location>
        <begin position="705"/>
        <end position="738"/>
    </location>
</feature>
<evidence type="ECO:0000313" key="4">
    <source>
        <dbReference type="Proteomes" id="UP000053477"/>
    </source>
</evidence>
<feature type="region of interest" description="Disordered" evidence="1">
    <location>
        <begin position="592"/>
        <end position="611"/>
    </location>
</feature>
<evidence type="ECO:0008006" key="5">
    <source>
        <dbReference type="Google" id="ProtNLM"/>
    </source>
</evidence>
<protein>
    <recommendedName>
        <fullName evidence="5">Transmembrane protein</fullName>
    </recommendedName>
</protein>
<organism evidence="3 4">
    <name type="scientific">Schizopora paradoxa</name>
    <dbReference type="NCBI Taxonomy" id="27342"/>
    <lineage>
        <taxon>Eukaryota</taxon>
        <taxon>Fungi</taxon>
        <taxon>Dikarya</taxon>
        <taxon>Basidiomycota</taxon>
        <taxon>Agaricomycotina</taxon>
        <taxon>Agaricomycetes</taxon>
        <taxon>Hymenochaetales</taxon>
        <taxon>Schizoporaceae</taxon>
        <taxon>Schizopora</taxon>
    </lineage>
</organism>
<feature type="transmembrane region" description="Helical" evidence="2">
    <location>
        <begin position="26"/>
        <end position="44"/>
    </location>
</feature>
<feature type="compositionally biased region" description="Polar residues" evidence="1">
    <location>
        <begin position="459"/>
        <end position="469"/>
    </location>
</feature>
<dbReference type="PANTHER" id="PTHR38848">
    <property type="entry name" value="G-PROTEIN COUPLED RECEPTORS FAMILY 3 PROFILE DOMAIN-CONTAINING PROTEIN"/>
    <property type="match status" value="1"/>
</dbReference>
<feature type="compositionally biased region" description="Polar residues" evidence="1">
    <location>
        <begin position="600"/>
        <end position="609"/>
    </location>
</feature>
<feature type="transmembrane region" description="Helical" evidence="2">
    <location>
        <begin position="140"/>
        <end position="165"/>
    </location>
</feature>
<evidence type="ECO:0000256" key="1">
    <source>
        <dbReference type="SAM" id="MobiDB-lite"/>
    </source>
</evidence>
<dbReference type="AlphaFoldDB" id="A0A0H2RT51"/>
<dbReference type="InParanoid" id="A0A0H2RT51"/>
<sequence>MNHFSPYTDDPSEGSFVVFPSHAHQILSSFIQILGASLLAYCFARRTDSENLGSRSGWANLTWAKLCVILLFLDSWIFLVFSGILISGIGLSFSVPVCSLGVYACIVFYAASKALIYLFLVERVWIVWNAGNSLTRRQSFVYKALLLVIMGYIVIFILLIVGRIALIRTDGACVIGLRSFASLPLLSYDLFVNVLLTSMFIWPLKRDRHTNQRLRLLAWRTLAAAAVALTTSSVNIAILAVVGGKQLGWVCLGSCATDVTVNALVIFWVTAGAHRDAHDKIPQRPANGRKIRIAAGTLSMTIPQLDVAPSFVRQEDGITFANGDTLDLESGMGRCVDEDGYELDDEEDEMCEEVIISKEYDSDSIVDLESGKPSKKESGHEARVEAVASADVGRQYAPRPGRQRSGSAAGHTHSPASSRSRFSIGLSSLLRLGSRSSTSSRLASAPNSPASADAPGQLPSASHPPTTRPSALAHSTGGPSTGMSEETPASDHARRSTKDTIRKELRIVPAKPERALTLPSNLHASSSSSSSSLPNGIPSASPSLTTTLHPSPSDQLWHTVSRADERPEAGPSSLRVRDSSIRSSRHLRVLRWQQHERSRSSPQVTSVNASPLDGVLASSTTDSCPFCAKNVPGRPADWQCPHGMSDEHVDSSSALSSPDGRGGASTFPLPRPRLESIRKAKSCPKSLRTSHSNPGDEGEELKAGSNAQTARSDENVTSTSRPNHLTLQIPSSYSSNHTFGPLDPLYPQQ</sequence>
<feature type="transmembrane region" description="Helical" evidence="2">
    <location>
        <begin position="216"/>
        <end position="241"/>
    </location>
</feature>
<feature type="compositionally biased region" description="Low complexity" evidence="1">
    <location>
        <begin position="437"/>
        <end position="455"/>
    </location>
</feature>
<feature type="region of interest" description="Disordered" evidence="1">
    <location>
        <begin position="638"/>
        <end position="749"/>
    </location>
</feature>
<dbReference type="Proteomes" id="UP000053477">
    <property type="component" value="Unassembled WGS sequence"/>
</dbReference>
<evidence type="ECO:0000313" key="3">
    <source>
        <dbReference type="EMBL" id="KLO14797.1"/>
    </source>
</evidence>
<reference evidence="3 4" key="1">
    <citation type="submission" date="2015-04" db="EMBL/GenBank/DDBJ databases">
        <title>Complete genome sequence of Schizopora paradoxa KUC8140, a cosmopolitan wood degrader in East Asia.</title>
        <authorList>
            <consortium name="DOE Joint Genome Institute"/>
            <person name="Min B."/>
            <person name="Park H."/>
            <person name="Jang Y."/>
            <person name="Kim J.-J."/>
            <person name="Kim K.H."/>
            <person name="Pangilinan J."/>
            <person name="Lipzen A."/>
            <person name="Riley R."/>
            <person name="Grigoriev I.V."/>
            <person name="Spatafora J.W."/>
            <person name="Choi I.-G."/>
        </authorList>
    </citation>
    <scope>NUCLEOTIDE SEQUENCE [LARGE SCALE GENOMIC DNA]</scope>
    <source>
        <strain evidence="3 4">KUC8140</strain>
    </source>
</reference>
<dbReference type="PANTHER" id="PTHR38848:SF3">
    <property type="entry name" value="G-PROTEIN COUPLED RECEPTORS FAMILY 3 PROFILE DOMAIN-CONTAINING PROTEIN"/>
    <property type="match status" value="1"/>
</dbReference>
<feature type="transmembrane region" description="Helical" evidence="2">
    <location>
        <begin position="65"/>
        <end position="94"/>
    </location>
</feature>
<feature type="compositionally biased region" description="Basic and acidic residues" evidence="1">
    <location>
        <begin position="369"/>
        <end position="384"/>
    </location>
</feature>
<dbReference type="OrthoDB" id="3210850at2759"/>
<feature type="transmembrane region" description="Helical" evidence="2">
    <location>
        <begin position="185"/>
        <end position="204"/>
    </location>
</feature>
<feature type="transmembrane region" description="Helical" evidence="2">
    <location>
        <begin position="100"/>
        <end position="120"/>
    </location>
</feature>
<evidence type="ECO:0000256" key="2">
    <source>
        <dbReference type="SAM" id="Phobius"/>
    </source>
</evidence>
<feature type="compositionally biased region" description="Polar residues" evidence="1">
    <location>
        <begin position="538"/>
        <end position="558"/>
    </location>
</feature>
<keyword evidence="2" id="KW-0472">Membrane</keyword>
<keyword evidence="4" id="KW-1185">Reference proteome</keyword>
<name>A0A0H2RT51_9AGAM</name>
<keyword evidence="2" id="KW-1133">Transmembrane helix</keyword>
<accession>A0A0H2RT51</accession>
<gene>
    <name evidence="3" type="ORF">SCHPADRAFT_939215</name>
</gene>
<keyword evidence="2" id="KW-0812">Transmembrane</keyword>
<feature type="region of interest" description="Disordered" evidence="1">
    <location>
        <begin position="365"/>
        <end position="422"/>
    </location>
</feature>
<proteinExistence type="predicted"/>